<keyword evidence="4" id="KW-0999">Mitochondrion inner membrane</keyword>
<dbReference type="PANTHER" id="PTHR12428">
    <property type="entry name" value="OXA1"/>
    <property type="match status" value="1"/>
</dbReference>
<keyword evidence="14" id="KW-1185">Reference proteome</keyword>
<feature type="domain" description="Membrane insertase YidC/Oxa/ALB C-terminal" evidence="12">
    <location>
        <begin position="219"/>
        <end position="415"/>
    </location>
</feature>
<evidence type="ECO:0000256" key="8">
    <source>
        <dbReference type="ARBA" id="ARBA00023136"/>
    </source>
</evidence>
<dbReference type="PANTHER" id="PTHR12428:SF66">
    <property type="entry name" value="MITOCHONDRIAL INNER MEMBRANE PROTEIN OXA1L"/>
    <property type="match status" value="1"/>
</dbReference>
<evidence type="ECO:0000313" key="14">
    <source>
        <dbReference type="Proteomes" id="UP001140562"/>
    </source>
</evidence>
<comment type="similarity">
    <text evidence="2 9">Belongs to the OXA1/ALB3/YidC family.</text>
</comment>
<comment type="subcellular location">
    <subcellularLocation>
        <location evidence="9">Membrane</location>
        <topology evidence="9">Multi-pass membrane protein</topology>
    </subcellularLocation>
    <subcellularLocation>
        <location evidence="1">Mitochondrion inner membrane</location>
        <topology evidence="1">Multi-pass membrane protein</topology>
    </subcellularLocation>
</comment>
<evidence type="ECO:0000256" key="11">
    <source>
        <dbReference type="SAM" id="Phobius"/>
    </source>
</evidence>
<dbReference type="Pfam" id="PF02096">
    <property type="entry name" value="60KD_IMP"/>
    <property type="match status" value="1"/>
</dbReference>
<feature type="transmembrane region" description="Helical" evidence="11">
    <location>
        <begin position="288"/>
        <end position="310"/>
    </location>
</feature>
<evidence type="ECO:0000256" key="3">
    <source>
        <dbReference type="ARBA" id="ARBA00022692"/>
    </source>
</evidence>
<evidence type="ECO:0000256" key="5">
    <source>
        <dbReference type="ARBA" id="ARBA00022946"/>
    </source>
</evidence>
<organism evidence="13 14">
    <name type="scientific">Didymella glomerata</name>
    <dbReference type="NCBI Taxonomy" id="749621"/>
    <lineage>
        <taxon>Eukaryota</taxon>
        <taxon>Fungi</taxon>
        <taxon>Dikarya</taxon>
        <taxon>Ascomycota</taxon>
        <taxon>Pezizomycotina</taxon>
        <taxon>Dothideomycetes</taxon>
        <taxon>Pleosporomycetidae</taxon>
        <taxon>Pleosporales</taxon>
        <taxon>Pleosporineae</taxon>
        <taxon>Didymellaceae</taxon>
        <taxon>Didymella</taxon>
    </lineage>
</organism>
<keyword evidence="7" id="KW-0496">Mitochondrion</keyword>
<proteinExistence type="inferred from homology"/>
<keyword evidence="8 11" id="KW-0472">Membrane</keyword>
<evidence type="ECO:0000256" key="1">
    <source>
        <dbReference type="ARBA" id="ARBA00004448"/>
    </source>
</evidence>
<evidence type="ECO:0000259" key="12">
    <source>
        <dbReference type="Pfam" id="PF02096"/>
    </source>
</evidence>
<feature type="region of interest" description="Disordered" evidence="10">
    <location>
        <begin position="554"/>
        <end position="586"/>
    </location>
</feature>
<evidence type="ECO:0000256" key="2">
    <source>
        <dbReference type="ARBA" id="ARBA00009877"/>
    </source>
</evidence>
<gene>
    <name evidence="13" type="ORF">N0V87_009444</name>
</gene>
<evidence type="ECO:0000256" key="4">
    <source>
        <dbReference type="ARBA" id="ARBA00022792"/>
    </source>
</evidence>
<name>A0A9W9BWY7_9PLEO</name>
<feature type="compositionally biased region" description="Polar residues" evidence="10">
    <location>
        <begin position="34"/>
        <end position="48"/>
    </location>
</feature>
<protein>
    <recommendedName>
        <fullName evidence="12">Membrane insertase YidC/Oxa/ALB C-terminal domain-containing protein</fullName>
    </recommendedName>
</protein>
<dbReference type="EMBL" id="JAPEUV010000163">
    <property type="protein sequence ID" value="KAJ4331076.1"/>
    <property type="molecule type" value="Genomic_DNA"/>
</dbReference>
<evidence type="ECO:0000256" key="10">
    <source>
        <dbReference type="SAM" id="MobiDB-lite"/>
    </source>
</evidence>
<keyword evidence="5" id="KW-0809">Transit peptide</keyword>
<feature type="region of interest" description="Disordered" evidence="10">
    <location>
        <begin position="34"/>
        <end position="59"/>
    </location>
</feature>
<evidence type="ECO:0000313" key="13">
    <source>
        <dbReference type="EMBL" id="KAJ4331076.1"/>
    </source>
</evidence>
<dbReference type="InterPro" id="IPR001708">
    <property type="entry name" value="YidC/ALB3/OXA1/COX18"/>
</dbReference>
<dbReference type="OrthoDB" id="2148490at2759"/>
<dbReference type="GO" id="GO:0005743">
    <property type="term" value="C:mitochondrial inner membrane"/>
    <property type="evidence" value="ECO:0007669"/>
    <property type="project" value="UniProtKB-SubCell"/>
</dbReference>
<dbReference type="Proteomes" id="UP001140562">
    <property type="component" value="Unassembled WGS sequence"/>
</dbReference>
<feature type="compositionally biased region" description="Basic and acidic residues" evidence="10">
    <location>
        <begin position="561"/>
        <end position="586"/>
    </location>
</feature>
<dbReference type="InterPro" id="IPR028055">
    <property type="entry name" value="YidC/Oxa/ALB_C"/>
</dbReference>
<accession>A0A9W9BWY7</accession>
<evidence type="ECO:0000256" key="6">
    <source>
        <dbReference type="ARBA" id="ARBA00022989"/>
    </source>
</evidence>
<dbReference type="GO" id="GO:0032977">
    <property type="term" value="F:membrane insertase activity"/>
    <property type="evidence" value="ECO:0007669"/>
    <property type="project" value="InterPro"/>
</dbReference>
<dbReference type="CDD" id="cd20069">
    <property type="entry name" value="5TM_Oxa1-like"/>
    <property type="match status" value="1"/>
</dbReference>
<dbReference type="AlphaFoldDB" id="A0A9W9BWY7"/>
<comment type="caution">
    <text evidence="13">The sequence shown here is derived from an EMBL/GenBank/DDBJ whole genome shotgun (WGS) entry which is preliminary data.</text>
</comment>
<evidence type="ECO:0000256" key="9">
    <source>
        <dbReference type="RuleBase" id="RU003945"/>
    </source>
</evidence>
<keyword evidence="3 9" id="KW-0812">Transmembrane</keyword>
<sequence length="586" mass="63696">MLPSRGLRPAQFGPLNSRHSAYIYSNASRKFSSLPRTAGLPSSRTSLLSAPRRTGAGANPHIALSASSVRYGSWYAPWSWGKSSTPGGPVEAVPVAEFSNTPAPPAPAAPAPTPALEPEVTTATPEIAPAGIDQAAVTENTVTSAEGTQSTLDQQTLDGLLADANPVKDIIPNKVEFDPTQLIDHPGQLAELGLDYGYGITTMFEKLLETVYLQTGWGWAGTIMATTVIVRSGMFVFQALSSDKMAAMAALKPVTGPLTEQLNAAIASGDKQKADLLRMQQAAIMKPYVGGMGAMFAFTGVQAVVGFCAFRCLRAMGELPVPGMVHDGFLWFSDLSARDPYFVLPAATTAIMYKIFKSGGETGVADVTAEAASRRKLMTGMAFFIGLITAFQASALQLYFLVSGVLGAGTSYLLKQNSFRRMIRIRALPTPESNAVFTKVVKGELKLKDIKGADGKIRYQAPTQFNNTKPTTRRNATLAGGAIKIKEGTQVPLHMRAEQPKIDKEFPDRDADFDEGPKGGLSEKMDYYRRNYKMAYVKRRVGDGMRGMMQKAGYDVGTNLSREEEKRKRKAEQYEVERRRRFENRR</sequence>
<keyword evidence="6 11" id="KW-1133">Transmembrane helix</keyword>
<reference evidence="13" key="1">
    <citation type="submission" date="2022-10" db="EMBL/GenBank/DDBJ databases">
        <title>Tapping the CABI collections for fungal endophytes: first genome assemblies for Collariella, Neodidymelliopsis, Ascochyta clinopodiicola, Didymella pomorum, Didymosphaeria variabile, Neocosmospora piperis and Neocucurbitaria cava.</title>
        <authorList>
            <person name="Hill R."/>
        </authorList>
    </citation>
    <scope>NUCLEOTIDE SEQUENCE</scope>
    <source>
        <strain evidence="13">IMI 360193</strain>
    </source>
</reference>
<dbReference type="GO" id="GO:0032979">
    <property type="term" value="P:protein insertion into mitochondrial inner membrane from matrix"/>
    <property type="evidence" value="ECO:0007669"/>
    <property type="project" value="TreeGrafter"/>
</dbReference>
<evidence type="ECO:0000256" key="7">
    <source>
        <dbReference type="ARBA" id="ARBA00023128"/>
    </source>
</evidence>